<name>A0A524RMI9_9CHRO</name>
<accession>A0A524RMI9</accession>
<feature type="domain" description="Cyanobacterial aminoacyl-tRNA synthetase CAAD" evidence="3">
    <location>
        <begin position="43"/>
        <end position="122"/>
    </location>
</feature>
<evidence type="ECO:0000259" key="3">
    <source>
        <dbReference type="Pfam" id="PF14159"/>
    </source>
</evidence>
<evidence type="ECO:0000256" key="1">
    <source>
        <dbReference type="ARBA" id="ARBA00004141"/>
    </source>
</evidence>
<evidence type="ECO:0000313" key="4">
    <source>
        <dbReference type="EMBL" id="TGG91855.1"/>
    </source>
</evidence>
<keyword evidence="2" id="KW-1133">Transmembrane helix</keyword>
<dbReference type="Pfam" id="PF14159">
    <property type="entry name" value="CAAD"/>
    <property type="match status" value="1"/>
</dbReference>
<evidence type="ECO:0000313" key="5">
    <source>
        <dbReference type="Proteomes" id="UP000317990"/>
    </source>
</evidence>
<protein>
    <recommendedName>
        <fullName evidence="3">Cyanobacterial aminoacyl-tRNA synthetase CAAD domain-containing protein</fullName>
    </recommendedName>
</protein>
<feature type="transmembrane region" description="Helical" evidence="2">
    <location>
        <begin position="79"/>
        <end position="97"/>
    </location>
</feature>
<comment type="subcellular location">
    <subcellularLocation>
        <location evidence="1">Membrane</location>
        <topology evidence="1">Multi-pass membrane protein</topology>
    </subcellularLocation>
</comment>
<keyword evidence="2" id="KW-0812">Transmembrane</keyword>
<dbReference type="InterPro" id="IPR025564">
    <property type="entry name" value="CAAD_dom"/>
</dbReference>
<comment type="caution">
    <text evidence="4">The sequence shown here is derived from an EMBL/GenBank/DDBJ whole genome shotgun (WGS) entry which is preliminary data.</text>
</comment>
<dbReference type="AlphaFoldDB" id="A0A524RMI9"/>
<dbReference type="GO" id="GO:0016020">
    <property type="term" value="C:membrane"/>
    <property type="evidence" value="ECO:0007669"/>
    <property type="project" value="UniProtKB-SubCell"/>
</dbReference>
<sequence length="122" mass="13267">MGSMTNTSEMNSNPSDTAPAKAAFKERYKEVLAKVSAILDQVNWNKVARLGNVAGILLVVIIAQVIIKGVLDTINLFPIVPGLLELLGLVIVGRWGWANLTTSEKRDALIARLNGLRHEYLG</sequence>
<evidence type="ECO:0000256" key="2">
    <source>
        <dbReference type="SAM" id="Phobius"/>
    </source>
</evidence>
<dbReference type="EMBL" id="SRMO01000071">
    <property type="protein sequence ID" value="TGG91855.1"/>
    <property type="molecule type" value="Genomic_DNA"/>
</dbReference>
<organism evidence="4 5">
    <name type="scientific">Aphanocapsa feldmannii 277cV</name>
    <dbReference type="NCBI Taxonomy" id="2507553"/>
    <lineage>
        <taxon>Bacteria</taxon>
        <taxon>Bacillati</taxon>
        <taxon>Cyanobacteriota</taxon>
        <taxon>Cyanophyceae</taxon>
        <taxon>Oscillatoriophycideae</taxon>
        <taxon>Chroococcales</taxon>
        <taxon>Microcystaceae</taxon>
        <taxon>Aphanocapsa</taxon>
    </lineage>
</organism>
<feature type="transmembrane region" description="Helical" evidence="2">
    <location>
        <begin position="47"/>
        <end position="67"/>
    </location>
</feature>
<dbReference type="Proteomes" id="UP000317990">
    <property type="component" value="Unassembled WGS sequence"/>
</dbReference>
<gene>
    <name evidence="4" type="ORF">ERJ67_07615</name>
</gene>
<keyword evidence="2" id="KW-0472">Membrane</keyword>
<reference evidence="4 5" key="1">
    <citation type="journal article" date="2019" name="mSystems">
        <title>Life at home and on the roam: Genomic adaptions reflect the dual lifestyle of an intracellular, facultative symbiont.</title>
        <authorList>
            <person name="Burgsdorf I."/>
        </authorList>
    </citation>
    <scope>NUCLEOTIDE SEQUENCE [LARGE SCALE GENOMIC DNA]</scope>
    <source>
        <strain evidence="4">277cV</strain>
    </source>
</reference>
<proteinExistence type="predicted"/>